<evidence type="ECO:0000256" key="2">
    <source>
        <dbReference type="ARBA" id="ARBA00005987"/>
    </source>
</evidence>
<dbReference type="SUPFAM" id="SSF54928">
    <property type="entry name" value="RNA-binding domain, RBD"/>
    <property type="match status" value="2"/>
</dbReference>
<dbReference type="InterPro" id="IPR003954">
    <property type="entry name" value="RRM_euk-type"/>
</dbReference>
<sequence>MIVEIQKQQERQRAIQLMCRIYVGSINFDLGEPEIRLAFENFGPIRNVDLQLDPITLKHKGFCFLEFEIPEAAILALSALGQIALGGRVLKIGRPTNAPQARPIIEEIQKEALTHAGIYIACINPELDAEDIATVFEAFGPIKSCKLGYDLGNPKHKGYGYILYESMESCQEAVANMNNFDLGGRLLKVCRAITPPMPDLLGTARGDPKIASGTSHLFGVGPGLSATAARQLELEREREQREMLEKKNKNALEYEENVHISSIQDQLLLMQKLARNTNEYRVIVLRNMVGTDDVDEYLEEEIVEECEKYGKTEKVFIHCDKNPQGDPIVKIFVKFTTAEGAQKAQKSLHERWFAGRQVLAEFYDEKRFDKKDFYG</sequence>
<evidence type="ECO:0000256" key="4">
    <source>
        <dbReference type="ARBA" id="ARBA00022884"/>
    </source>
</evidence>
<dbReference type="PROSITE" id="PS50102">
    <property type="entry name" value="RRM"/>
    <property type="match status" value="3"/>
</dbReference>
<dbReference type="GO" id="GO:0000380">
    <property type="term" value="P:alternative mRNA splicing, via spliceosome"/>
    <property type="evidence" value="ECO:0007669"/>
    <property type="project" value="TreeGrafter"/>
</dbReference>
<comment type="subcellular location">
    <subcellularLocation>
        <location evidence="1">Nucleus</location>
    </subcellularLocation>
</comment>
<dbReference type="GO" id="GO:0003723">
    <property type="term" value="F:RNA binding"/>
    <property type="evidence" value="ECO:0007669"/>
    <property type="project" value="UniProtKB-UniRule"/>
</dbReference>
<evidence type="ECO:0000256" key="3">
    <source>
        <dbReference type="ARBA" id="ARBA00022664"/>
    </source>
</evidence>
<reference evidence="10" key="1">
    <citation type="journal article" date="2023" name="G3 (Bethesda)">
        <title>Whole genome assemblies of Zophobas morio and Tenebrio molitor.</title>
        <authorList>
            <person name="Kaur S."/>
            <person name="Stinson S.A."/>
            <person name="diCenzo G.C."/>
        </authorList>
    </citation>
    <scope>NUCLEOTIDE SEQUENCE</scope>
    <source>
        <strain evidence="10">QUZm001</strain>
    </source>
</reference>
<dbReference type="SMART" id="SM00360">
    <property type="entry name" value="RRM"/>
    <property type="match status" value="3"/>
</dbReference>
<evidence type="ECO:0000313" key="11">
    <source>
        <dbReference type="Proteomes" id="UP001168821"/>
    </source>
</evidence>
<keyword evidence="4 7" id="KW-0694">RNA-binding</keyword>
<gene>
    <name evidence="10" type="ORF">Zmor_004425</name>
</gene>
<protein>
    <recommendedName>
        <fullName evidence="9">RRM domain-containing protein</fullName>
    </recommendedName>
</protein>
<evidence type="ECO:0000313" key="10">
    <source>
        <dbReference type="EMBL" id="KAJ3636370.1"/>
    </source>
</evidence>
<dbReference type="PANTHER" id="PTHR47330">
    <property type="entry name" value="POLY(U)-BINDING-SPLICING FACTOR PUF60-B-RELATED"/>
    <property type="match status" value="1"/>
</dbReference>
<feature type="domain" description="RRM" evidence="9">
    <location>
        <begin position="116"/>
        <end position="194"/>
    </location>
</feature>
<dbReference type="InterPro" id="IPR000504">
    <property type="entry name" value="RRM_dom"/>
</dbReference>
<evidence type="ECO:0000259" key="9">
    <source>
        <dbReference type="PROSITE" id="PS50102"/>
    </source>
</evidence>
<keyword evidence="6" id="KW-0539">Nucleus</keyword>
<dbReference type="EMBL" id="JALNTZ010000177">
    <property type="protein sequence ID" value="KAJ3636370.1"/>
    <property type="molecule type" value="Genomic_DNA"/>
</dbReference>
<evidence type="ECO:0000256" key="1">
    <source>
        <dbReference type="ARBA" id="ARBA00004123"/>
    </source>
</evidence>
<dbReference type="Gene3D" id="3.30.70.330">
    <property type="match status" value="3"/>
</dbReference>
<dbReference type="GO" id="GO:0071013">
    <property type="term" value="C:catalytic step 2 spliceosome"/>
    <property type="evidence" value="ECO:0007669"/>
    <property type="project" value="TreeGrafter"/>
</dbReference>
<evidence type="ECO:0000256" key="5">
    <source>
        <dbReference type="ARBA" id="ARBA00023187"/>
    </source>
</evidence>
<keyword evidence="8" id="KW-0175">Coiled coil</keyword>
<dbReference type="SMART" id="SM00361">
    <property type="entry name" value="RRM_1"/>
    <property type="match status" value="2"/>
</dbReference>
<keyword evidence="3" id="KW-0507">mRNA processing</keyword>
<keyword evidence="5" id="KW-0508">mRNA splicing</keyword>
<dbReference type="InterPro" id="IPR051974">
    <property type="entry name" value="PUF60_regulator"/>
</dbReference>
<evidence type="ECO:0000256" key="8">
    <source>
        <dbReference type="SAM" id="Coils"/>
    </source>
</evidence>
<dbReference type="FunFam" id="3.30.70.330:FF:000382">
    <property type="entry name" value="G-patch domain-containing protein"/>
    <property type="match status" value="1"/>
</dbReference>
<evidence type="ECO:0000256" key="6">
    <source>
        <dbReference type="ARBA" id="ARBA00023242"/>
    </source>
</evidence>
<dbReference type="GO" id="GO:0006376">
    <property type="term" value="P:mRNA splice site recognition"/>
    <property type="evidence" value="ECO:0007669"/>
    <property type="project" value="TreeGrafter"/>
</dbReference>
<feature type="domain" description="RRM" evidence="9">
    <location>
        <begin position="281"/>
        <end position="365"/>
    </location>
</feature>
<organism evidence="10 11">
    <name type="scientific">Zophobas morio</name>
    <dbReference type="NCBI Taxonomy" id="2755281"/>
    <lineage>
        <taxon>Eukaryota</taxon>
        <taxon>Metazoa</taxon>
        <taxon>Ecdysozoa</taxon>
        <taxon>Arthropoda</taxon>
        <taxon>Hexapoda</taxon>
        <taxon>Insecta</taxon>
        <taxon>Pterygota</taxon>
        <taxon>Neoptera</taxon>
        <taxon>Endopterygota</taxon>
        <taxon>Coleoptera</taxon>
        <taxon>Polyphaga</taxon>
        <taxon>Cucujiformia</taxon>
        <taxon>Tenebrionidae</taxon>
        <taxon>Zophobas</taxon>
    </lineage>
</organism>
<dbReference type="PANTHER" id="PTHR47330:SF1">
    <property type="entry name" value="POLY(U)-BINDING-SPLICING FACTOR PUF60"/>
    <property type="match status" value="1"/>
</dbReference>
<dbReference type="GO" id="GO:0071011">
    <property type="term" value="C:precatalytic spliceosome"/>
    <property type="evidence" value="ECO:0007669"/>
    <property type="project" value="TreeGrafter"/>
</dbReference>
<feature type="coiled-coil region" evidence="8">
    <location>
        <begin position="229"/>
        <end position="257"/>
    </location>
</feature>
<dbReference type="AlphaFoldDB" id="A0AA38M084"/>
<name>A0AA38M084_9CUCU</name>
<feature type="domain" description="RRM" evidence="9">
    <location>
        <begin position="19"/>
        <end position="97"/>
    </location>
</feature>
<dbReference type="Pfam" id="PF00076">
    <property type="entry name" value="RRM_1"/>
    <property type="match status" value="3"/>
</dbReference>
<keyword evidence="11" id="KW-1185">Reference proteome</keyword>
<dbReference type="GO" id="GO:0000381">
    <property type="term" value="P:regulation of alternative mRNA splicing, via spliceosome"/>
    <property type="evidence" value="ECO:0007669"/>
    <property type="project" value="TreeGrafter"/>
</dbReference>
<proteinExistence type="inferred from homology"/>
<evidence type="ECO:0000256" key="7">
    <source>
        <dbReference type="PROSITE-ProRule" id="PRU00176"/>
    </source>
</evidence>
<dbReference type="InterPro" id="IPR012677">
    <property type="entry name" value="Nucleotide-bd_a/b_plait_sf"/>
</dbReference>
<comment type="similarity">
    <text evidence="2">Belongs to the RRM half pint family.</text>
</comment>
<accession>A0AA38M084</accession>
<dbReference type="InterPro" id="IPR035979">
    <property type="entry name" value="RBD_domain_sf"/>
</dbReference>
<comment type="caution">
    <text evidence="10">The sequence shown here is derived from an EMBL/GenBank/DDBJ whole genome shotgun (WGS) entry which is preliminary data.</text>
</comment>
<dbReference type="Proteomes" id="UP001168821">
    <property type="component" value="Unassembled WGS sequence"/>
</dbReference>